<dbReference type="EMBL" id="MHRM01000001">
    <property type="protein sequence ID" value="OHA24662.1"/>
    <property type="molecule type" value="Genomic_DNA"/>
</dbReference>
<evidence type="ECO:0000256" key="1">
    <source>
        <dbReference type="SAM" id="Phobius"/>
    </source>
</evidence>
<protein>
    <submittedName>
        <fullName evidence="2">Uncharacterized protein</fullName>
    </submittedName>
</protein>
<name>A0A1G2MNT7_9BACT</name>
<organism evidence="2 3">
    <name type="scientific">Candidatus Taylorbacteria bacterium RIFCSPHIGHO2_02_FULL_44_12</name>
    <dbReference type="NCBI Taxonomy" id="1802308"/>
    <lineage>
        <taxon>Bacteria</taxon>
        <taxon>Candidatus Tayloriibacteriota</taxon>
    </lineage>
</organism>
<dbReference type="Proteomes" id="UP000178413">
    <property type="component" value="Unassembled WGS sequence"/>
</dbReference>
<comment type="caution">
    <text evidence="2">The sequence shown here is derived from an EMBL/GenBank/DDBJ whole genome shotgun (WGS) entry which is preliminary data.</text>
</comment>
<keyword evidence="1" id="KW-0812">Transmembrane</keyword>
<dbReference type="AlphaFoldDB" id="A0A1G2MNT7"/>
<evidence type="ECO:0000313" key="3">
    <source>
        <dbReference type="Proteomes" id="UP000178413"/>
    </source>
</evidence>
<keyword evidence="1" id="KW-0472">Membrane</keyword>
<accession>A0A1G2MNT7</accession>
<dbReference type="STRING" id="1802308.A3D50_00490"/>
<feature type="transmembrane region" description="Helical" evidence="1">
    <location>
        <begin position="14"/>
        <end position="39"/>
    </location>
</feature>
<proteinExistence type="predicted"/>
<sequence length="170" mass="18696">MPPQKKKIGKIKWLLLYSFTGVVDVLQFLADLTGIGILASEAAEPFIGGILIVMFELFGISVITKPKRLVSLLCLAGADALTGGIAPFWIVDVWYVQSDVKKEETEYEQQTQQEMFIQSSIGTPANIDGQRIPPIINSTNNQPLNQNGIRMPRRNIAPLQSAIQKTGNAQ</sequence>
<keyword evidence="1" id="KW-1133">Transmembrane helix</keyword>
<feature type="transmembrane region" description="Helical" evidence="1">
    <location>
        <begin position="70"/>
        <end position="91"/>
    </location>
</feature>
<feature type="transmembrane region" description="Helical" evidence="1">
    <location>
        <begin position="45"/>
        <end position="63"/>
    </location>
</feature>
<reference evidence="2 3" key="1">
    <citation type="journal article" date="2016" name="Nat. Commun.">
        <title>Thousands of microbial genomes shed light on interconnected biogeochemical processes in an aquifer system.</title>
        <authorList>
            <person name="Anantharaman K."/>
            <person name="Brown C.T."/>
            <person name="Hug L.A."/>
            <person name="Sharon I."/>
            <person name="Castelle C.J."/>
            <person name="Probst A.J."/>
            <person name="Thomas B.C."/>
            <person name="Singh A."/>
            <person name="Wilkins M.J."/>
            <person name="Karaoz U."/>
            <person name="Brodie E.L."/>
            <person name="Williams K.H."/>
            <person name="Hubbard S.S."/>
            <person name="Banfield J.F."/>
        </authorList>
    </citation>
    <scope>NUCLEOTIDE SEQUENCE [LARGE SCALE GENOMIC DNA]</scope>
</reference>
<evidence type="ECO:0000313" key="2">
    <source>
        <dbReference type="EMBL" id="OHA24662.1"/>
    </source>
</evidence>
<gene>
    <name evidence="2" type="ORF">A3D50_00490</name>
</gene>